<dbReference type="EMBL" id="JBHRTG010000007">
    <property type="protein sequence ID" value="MFC3163083.1"/>
    <property type="molecule type" value="Genomic_DNA"/>
</dbReference>
<dbReference type="RefSeq" id="WP_210297084.1">
    <property type="nucleotide sequence ID" value="NZ_CP059896.1"/>
</dbReference>
<reference evidence="3" key="1">
    <citation type="journal article" date="2019" name="Int. J. Syst. Evol. Microbiol.">
        <title>The Global Catalogue of Microorganisms (GCM) 10K type strain sequencing project: providing services to taxonomists for standard genome sequencing and annotation.</title>
        <authorList>
            <consortium name="The Broad Institute Genomics Platform"/>
            <consortium name="The Broad Institute Genome Sequencing Center for Infectious Disease"/>
            <person name="Wu L."/>
            <person name="Ma J."/>
        </authorList>
    </citation>
    <scope>NUCLEOTIDE SEQUENCE [LARGE SCALE GENOMIC DNA]</scope>
    <source>
        <strain evidence="3">KCTC 52231</strain>
    </source>
</reference>
<dbReference type="Pfam" id="PF13223">
    <property type="entry name" value="DUF4031"/>
    <property type="match status" value="1"/>
</dbReference>
<accession>A0ABV7I069</accession>
<feature type="domain" description="DUF4031" evidence="1">
    <location>
        <begin position="2"/>
        <end position="77"/>
    </location>
</feature>
<dbReference type="InterPro" id="IPR025109">
    <property type="entry name" value="DUF4031"/>
</dbReference>
<keyword evidence="3" id="KW-1185">Reference proteome</keyword>
<organism evidence="2 3">
    <name type="scientific">Ciceribacter thiooxidans</name>
    <dbReference type="NCBI Taxonomy" id="1969821"/>
    <lineage>
        <taxon>Bacteria</taxon>
        <taxon>Pseudomonadati</taxon>
        <taxon>Pseudomonadota</taxon>
        <taxon>Alphaproteobacteria</taxon>
        <taxon>Hyphomicrobiales</taxon>
        <taxon>Rhizobiaceae</taxon>
        <taxon>Ciceribacter</taxon>
    </lineage>
</organism>
<gene>
    <name evidence="2" type="ORF">ACFOHV_07300</name>
</gene>
<protein>
    <submittedName>
        <fullName evidence="2">DUF4031 domain-containing protein</fullName>
    </submittedName>
</protein>
<dbReference type="Proteomes" id="UP001595647">
    <property type="component" value="Unassembled WGS sequence"/>
</dbReference>
<name>A0ABV7I069_9HYPH</name>
<evidence type="ECO:0000313" key="3">
    <source>
        <dbReference type="Proteomes" id="UP001595647"/>
    </source>
</evidence>
<evidence type="ECO:0000313" key="2">
    <source>
        <dbReference type="EMBL" id="MFC3163083.1"/>
    </source>
</evidence>
<sequence length="81" mass="9376">MVYVDAPRYRLGRMVMCHMTADSLDELHAMAMRLGVRRWFQDKAGAPHYDLCKANRLRAVAAGAVEVSRRELLKKARECRR</sequence>
<evidence type="ECO:0000259" key="1">
    <source>
        <dbReference type="Pfam" id="PF13223"/>
    </source>
</evidence>
<proteinExistence type="predicted"/>
<comment type="caution">
    <text evidence="2">The sequence shown here is derived from an EMBL/GenBank/DDBJ whole genome shotgun (WGS) entry which is preliminary data.</text>
</comment>